<proteinExistence type="predicted"/>
<dbReference type="InterPro" id="IPR029068">
    <property type="entry name" value="Glyas_Bleomycin-R_OHBP_Dase"/>
</dbReference>
<dbReference type="Gene3D" id="3.10.180.10">
    <property type="entry name" value="2,3-Dihydroxybiphenyl 1,2-Dioxygenase, domain 1"/>
    <property type="match status" value="1"/>
</dbReference>
<accession>A0A1T5PA36</accession>
<evidence type="ECO:0000313" key="2">
    <source>
        <dbReference type="EMBL" id="SKD09526.1"/>
    </source>
</evidence>
<gene>
    <name evidence="2" type="ORF">SAMN05660461_5415</name>
</gene>
<dbReference type="AlphaFoldDB" id="A0A1T5PA36"/>
<sequence length="213" mass="23572">MKIREIILSTHNLTATTAFYTQSLQLPVISESSRHISLQAGSSILTFEQQETATAPVYHVAFNIPHNQLREAIQWLQTFTTLLPVTGSSHIADFSNWDAQAVYFYDNNGNLLELIARHGLENESAKLYIDSISELGVVTTDPTGYADRLISTYGLPVFSRQPRLEQFTALGDDNGLLIIVAAGRNWFPTNVPAQYFPAVITIENNGNATTLSL</sequence>
<dbReference type="RefSeq" id="WP_079472685.1">
    <property type="nucleotide sequence ID" value="NZ_FUZZ01000005.1"/>
</dbReference>
<protein>
    <submittedName>
        <fullName evidence="2">Catechol-2,3-dioxygenase</fullName>
    </submittedName>
</protein>
<dbReference type="PROSITE" id="PS51819">
    <property type="entry name" value="VOC"/>
    <property type="match status" value="1"/>
</dbReference>
<dbReference type="GO" id="GO:0051213">
    <property type="term" value="F:dioxygenase activity"/>
    <property type="evidence" value="ECO:0007669"/>
    <property type="project" value="UniProtKB-KW"/>
</dbReference>
<name>A0A1T5PA36_9BACT</name>
<keyword evidence="2" id="KW-0560">Oxidoreductase</keyword>
<dbReference type="Proteomes" id="UP000190166">
    <property type="component" value="Unassembled WGS sequence"/>
</dbReference>
<organism evidence="2 3">
    <name type="scientific">Chitinophaga ginsengisegetis</name>
    <dbReference type="NCBI Taxonomy" id="393003"/>
    <lineage>
        <taxon>Bacteria</taxon>
        <taxon>Pseudomonadati</taxon>
        <taxon>Bacteroidota</taxon>
        <taxon>Chitinophagia</taxon>
        <taxon>Chitinophagales</taxon>
        <taxon>Chitinophagaceae</taxon>
        <taxon>Chitinophaga</taxon>
    </lineage>
</organism>
<dbReference type="SUPFAM" id="SSF54593">
    <property type="entry name" value="Glyoxalase/Bleomycin resistance protein/Dihydroxybiphenyl dioxygenase"/>
    <property type="match status" value="1"/>
</dbReference>
<dbReference type="InterPro" id="IPR037523">
    <property type="entry name" value="VOC_core"/>
</dbReference>
<feature type="domain" description="VOC" evidence="1">
    <location>
        <begin position="2"/>
        <end position="117"/>
    </location>
</feature>
<evidence type="ECO:0000259" key="1">
    <source>
        <dbReference type="PROSITE" id="PS51819"/>
    </source>
</evidence>
<reference evidence="2 3" key="1">
    <citation type="submission" date="2017-02" db="EMBL/GenBank/DDBJ databases">
        <authorList>
            <person name="Peterson S.W."/>
        </authorList>
    </citation>
    <scope>NUCLEOTIDE SEQUENCE [LARGE SCALE GENOMIC DNA]</scope>
    <source>
        <strain evidence="2 3">DSM 18108</strain>
    </source>
</reference>
<dbReference type="EMBL" id="FUZZ01000005">
    <property type="protein sequence ID" value="SKD09526.1"/>
    <property type="molecule type" value="Genomic_DNA"/>
</dbReference>
<dbReference type="STRING" id="393003.SAMN05660461_5415"/>
<keyword evidence="2" id="KW-0223">Dioxygenase</keyword>
<evidence type="ECO:0000313" key="3">
    <source>
        <dbReference type="Proteomes" id="UP000190166"/>
    </source>
</evidence>
<keyword evidence="3" id="KW-1185">Reference proteome</keyword>